<dbReference type="InterPro" id="IPR023198">
    <property type="entry name" value="PGP-like_dom2"/>
</dbReference>
<dbReference type="Gene3D" id="1.10.150.240">
    <property type="entry name" value="Putative phosphatase, domain 2"/>
    <property type="match status" value="1"/>
</dbReference>
<dbReference type="GO" id="GO:0016787">
    <property type="term" value="F:hydrolase activity"/>
    <property type="evidence" value="ECO:0007669"/>
    <property type="project" value="UniProtKB-KW"/>
</dbReference>
<sequence>MTSISYDRVPAAVCLDMDGTLVDTERLWDIAVYELAEYLGRPLDEETRERTLGNSLPGFFAILGEYTGRTIEGAEFDRLARRLNSRVTELMRSDMRWRPGAEELLDDLASTNAPVALVTNTTADVATVPLEFIDRSRFDVVVTGCMVADPKPAPDPYLLACSRLGVEATAAVAVEDSVTGATAAVAAGCRVLYVPSTDGQPDVAGAHTHPSLAGVTASGLTALTSGTPVGVAVGESGA</sequence>
<evidence type="ECO:0000313" key="2">
    <source>
        <dbReference type="Proteomes" id="UP000218810"/>
    </source>
</evidence>
<dbReference type="Gene3D" id="3.40.50.1000">
    <property type="entry name" value="HAD superfamily/HAD-like"/>
    <property type="match status" value="1"/>
</dbReference>
<dbReference type="Pfam" id="PF13419">
    <property type="entry name" value="HAD_2"/>
    <property type="match status" value="1"/>
</dbReference>
<gene>
    <name evidence="1" type="ORF">CEY15_01435</name>
</gene>
<dbReference type="SFLD" id="SFLDG01129">
    <property type="entry name" value="C1.5:_HAD__Beta-PGM__Phosphata"/>
    <property type="match status" value="1"/>
</dbReference>
<dbReference type="SFLD" id="SFLDS00003">
    <property type="entry name" value="Haloacid_Dehalogenase"/>
    <property type="match status" value="1"/>
</dbReference>
<dbReference type="RefSeq" id="WP_095716962.1">
    <property type="nucleotide sequence ID" value="NZ_NTGA01000002.1"/>
</dbReference>
<dbReference type="AlphaFoldDB" id="A0A2A2WUE9"/>
<dbReference type="NCBIfam" id="TIGR01509">
    <property type="entry name" value="HAD-SF-IA-v3"/>
    <property type="match status" value="1"/>
</dbReference>
<dbReference type="OrthoDB" id="9797743at2"/>
<reference evidence="2" key="1">
    <citation type="submission" date="2017-09" db="EMBL/GenBank/DDBJ databases">
        <authorList>
            <person name="Zhang Y."/>
            <person name="Huang X."/>
            <person name="Liu J."/>
            <person name="Lu L."/>
            <person name="Peng K."/>
        </authorList>
    </citation>
    <scope>NUCLEOTIDE SEQUENCE [LARGE SCALE GENOMIC DNA]</scope>
    <source>
        <strain evidence="2">S-XJ-1</strain>
    </source>
</reference>
<dbReference type="EMBL" id="NTGA01000002">
    <property type="protein sequence ID" value="PAY24862.1"/>
    <property type="molecule type" value="Genomic_DNA"/>
</dbReference>
<proteinExistence type="predicted"/>
<protein>
    <submittedName>
        <fullName evidence="1">Hydrolase</fullName>
    </submittedName>
</protein>
<dbReference type="InterPro" id="IPR006439">
    <property type="entry name" value="HAD-SF_hydro_IA"/>
</dbReference>
<keyword evidence="2" id="KW-1185">Reference proteome</keyword>
<accession>A0A2A2WUE9</accession>
<dbReference type="CDD" id="cd07505">
    <property type="entry name" value="HAD_BPGM-like"/>
    <property type="match status" value="1"/>
</dbReference>
<keyword evidence="1" id="KW-0378">Hydrolase</keyword>
<dbReference type="InterPro" id="IPR023214">
    <property type="entry name" value="HAD_sf"/>
</dbReference>
<dbReference type="SUPFAM" id="SSF56784">
    <property type="entry name" value="HAD-like"/>
    <property type="match status" value="1"/>
</dbReference>
<dbReference type="PANTHER" id="PTHR18901">
    <property type="entry name" value="2-DEOXYGLUCOSE-6-PHOSPHATE PHOSPHATASE 2"/>
    <property type="match status" value="1"/>
</dbReference>
<dbReference type="InterPro" id="IPR041492">
    <property type="entry name" value="HAD_2"/>
</dbReference>
<dbReference type="InterPro" id="IPR036412">
    <property type="entry name" value="HAD-like_sf"/>
</dbReference>
<evidence type="ECO:0000313" key="1">
    <source>
        <dbReference type="EMBL" id="PAY24862.1"/>
    </source>
</evidence>
<organism evidence="1 2">
    <name type="scientific">Dietzia natronolimnaea</name>
    <dbReference type="NCBI Taxonomy" id="161920"/>
    <lineage>
        <taxon>Bacteria</taxon>
        <taxon>Bacillati</taxon>
        <taxon>Actinomycetota</taxon>
        <taxon>Actinomycetes</taxon>
        <taxon>Mycobacteriales</taxon>
        <taxon>Dietziaceae</taxon>
        <taxon>Dietzia</taxon>
    </lineage>
</organism>
<dbReference type="PRINTS" id="PR00413">
    <property type="entry name" value="HADHALOGNASE"/>
</dbReference>
<name>A0A2A2WUE9_9ACTN</name>
<dbReference type="PANTHER" id="PTHR18901:SF38">
    <property type="entry name" value="PSEUDOURIDINE-5'-PHOSPHATASE"/>
    <property type="match status" value="1"/>
</dbReference>
<comment type="caution">
    <text evidence="1">The sequence shown here is derived from an EMBL/GenBank/DDBJ whole genome shotgun (WGS) entry which is preliminary data.</text>
</comment>
<dbReference type="Proteomes" id="UP000218810">
    <property type="component" value="Unassembled WGS sequence"/>
</dbReference>